<feature type="transmembrane region" description="Helical" evidence="1">
    <location>
        <begin position="27"/>
        <end position="46"/>
    </location>
</feature>
<evidence type="ECO:0000256" key="1">
    <source>
        <dbReference type="SAM" id="Phobius"/>
    </source>
</evidence>
<organism evidence="2 3">
    <name type="scientific">Pseudoramibacter alactolyticus ATCC 23263</name>
    <dbReference type="NCBI Taxonomy" id="887929"/>
    <lineage>
        <taxon>Bacteria</taxon>
        <taxon>Bacillati</taxon>
        <taxon>Bacillota</taxon>
        <taxon>Clostridia</taxon>
        <taxon>Eubacteriales</taxon>
        <taxon>Eubacteriaceae</taxon>
        <taxon>Pseudoramibacter</taxon>
    </lineage>
</organism>
<protein>
    <submittedName>
        <fullName evidence="2">Uncharacterized protein</fullName>
    </submittedName>
</protein>
<evidence type="ECO:0000313" key="2">
    <source>
        <dbReference type="EMBL" id="EFV01898.1"/>
    </source>
</evidence>
<keyword evidence="1" id="KW-1133">Transmembrane helix</keyword>
<accession>E6MH08</accession>
<gene>
    <name evidence="2" type="ORF">HMP0721_1292</name>
</gene>
<dbReference type="STRING" id="887929.HMP0721_1292"/>
<name>E6MH08_9FIRM</name>
<dbReference type="Proteomes" id="UP000004754">
    <property type="component" value="Unassembled WGS sequence"/>
</dbReference>
<reference evidence="2 3" key="1">
    <citation type="submission" date="2010-12" db="EMBL/GenBank/DDBJ databases">
        <authorList>
            <person name="Muzny D."/>
            <person name="Qin X."/>
            <person name="Deng J."/>
            <person name="Jiang H."/>
            <person name="Liu Y."/>
            <person name="Qu J."/>
            <person name="Song X.-Z."/>
            <person name="Zhang L."/>
            <person name="Thornton R."/>
            <person name="Coyle M."/>
            <person name="Francisco L."/>
            <person name="Jackson L."/>
            <person name="Javaid M."/>
            <person name="Korchina V."/>
            <person name="Kovar C."/>
            <person name="Mata R."/>
            <person name="Mathew T."/>
            <person name="Ngo R."/>
            <person name="Nguyen L."/>
            <person name="Nguyen N."/>
            <person name="Okwuonu G."/>
            <person name="Ongeri F."/>
            <person name="Pham C."/>
            <person name="Simmons D."/>
            <person name="Wilczek-Boney K."/>
            <person name="Hale W."/>
            <person name="Jakkamsetti A."/>
            <person name="Pham P."/>
            <person name="Ruth R."/>
            <person name="San Lucas F."/>
            <person name="Warren J."/>
            <person name="Zhang J."/>
            <person name="Zhao Z."/>
            <person name="Zhou C."/>
            <person name="Zhu D."/>
            <person name="Lee S."/>
            <person name="Bess C."/>
            <person name="Blankenburg K."/>
            <person name="Forbes L."/>
            <person name="Fu Q."/>
            <person name="Gubbala S."/>
            <person name="Hirani K."/>
            <person name="Jayaseelan J.C."/>
            <person name="Lara F."/>
            <person name="Munidasa M."/>
            <person name="Palculict T."/>
            <person name="Patil S."/>
            <person name="Pu L.-L."/>
            <person name="Saada N."/>
            <person name="Tang L."/>
            <person name="Weissenberger G."/>
            <person name="Zhu Y."/>
            <person name="Hemphill L."/>
            <person name="Shang Y."/>
            <person name="Youmans B."/>
            <person name="Ayvaz T."/>
            <person name="Ross M."/>
            <person name="Santibanez J."/>
            <person name="Aqrawi P."/>
            <person name="Gross S."/>
            <person name="Joshi V."/>
            <person name="Fowler G."/>
            <person name="Nazareth L."/>
            <person name="Reid J."/>
            <person name="Worley K."/>
            <person name="Petrosino J."/>
            <person name="Highlander S."/>
            <person name="Gibbs R."/>
        </authorList>
    </citation>
    <scope>NUCLEOTIDE SEQUENCE [LARGE SCALE GENOMIC DNA]</scope>
    <source>
        <strain evidence="2 3">ATCC 23263</strain>
    </source>
</reference>
<comment type="caution">
    <text evidence="2">The sequence shown here is derived from an EMBL/GenBank/DDBJ whole genome shotgun (WGS) entry which is preliminary data.</text>
</comment>
<evidence type="ECO:0000313" key="3">
    <source>
        <dbReference type="Proteomes" id="UP000004754"/>
    </source>
</evidence>
<dbReference type="AlphaFoldDB" id="E6MH08"/>
<sequence>MQNCKIDKKRVFKEQIMIKKKRSPAKIIFFCILGILILVVAVSVFSKNGDTLDQDLIVKDNVNFNGDKIGECAYINVTDDFFKTIKAKDIKWFADHKVKGQEKKYDYIYIVDNSGDAILFPGSLIYTAYQGKIDDSDHPKDGAMKSIIGTWERKNGKYHYTKGKN</sequence>
<proteinExistence type="predicted"/>
<keyword evidence="1" id="KW-0812">Transmembrane</keyword>
<dbReference type="EMBL" id="AEQN01000016">
    <property type="protein sequence ID" value="EFV01898.1"/>
    <property type="molecule type" value="Genomic_DNA"/>
</dbReference>
<keyword evidence="1" id="KW-0472">Membrane</keyword>
<keyword evidence="3" id="KW-1185">Reference proteome</keyword>
<dbReference type="HOGENOM" id="CLU_1609382_0_0_9"/>